<dbReference type="STRING" id="1157962.A0A250X8I8"/>
<proteinExistence type="inferred from homology"/>
<dbReference type="AlphaFoldDB" id="A0A250X8I8"/>
<evidence type="ECO:0000256" key="2">
    <source>
        <dbReference type="ARBA" id="ARBA00010186"/>
    </source>
</evidence>
<comment type="caution">
    <text evidence="5">The sequence shown here is derived from an EMBL/GenBank/DDBJ whole genome shotgun (WGS) entry which is preliminary data.</text>
</comment>
<dbReference type="EMBL" id="BEGY01000042">
    <property type="protein sequence ID" value="GAX79377.1"/>
    <property type="molecule type" value="Genomic_DNA"/>
</dbReference>
<evidence type="ECO:0000313" key="6">
    <source>
        <dbReference type="Proteomes" id="UP000232323"/>
    </source>
</evidence>
<evidence type="ECO:0000256" key="4">
    <source>
        <dbReference type="RuleBase" id="RU364035"/>
    </source>
</evidence>
<keyword evidence="4" id="KW-0653">Protein transport</keyword>
<dbReference type="GO" id="GO:0017056">
    <property type="term" value="F:structural constituent of nuclear pore"/>
    <property type="evidence" value="ECO:0007669"/>
    <property type="project" value="InterPro"/>
</dbReference>
<keyword evidence="4" id="KW-0813">Transport</keyword>
<keyword evidence="4" id="KW-0811">Translocation</keyword>
<dbReference type="Proteomes" id="UP000232323">
    <property type="component" value="Unassembled WGS sequence"/>
</dbReference>
<evidence type="ECO:0000256" key="3">
    <source>
        <dbReference type="ARBA" id="ARBA00023242"/>
    </source>
</evidence>
<reference evidence="5 6" key="1">
    <citation type="submission" date="2017-08" db="EMBL/GenBank/DDBJ databases">
        <title>Acidophilic green algal genome provides insights into adaptation to an acidic environment.</title>
        <authorList>
            <person name="Hirooka S."/>
            <person name="Hirose Y."/>
            <person name="Kanesaki Y."/>
            <person name="Higuchi S."/>
            <person name="Fujiwara T."/>
            <person name="Onuma R."/>
            <person name="Era A."/>
            <person name="Ohbayashi R."/>
            <person name="Uzuka A."/>
            <person name="Nozaki H."/>
            <person name="Yoshikawa H."/>
            <person name="Miyagishima S.Y."/>
        </authorList>
    </citation>
    <scope>NUCLEOTIDE SEQUENCE [LARGE SCALE GENOMIC DNA]</scope>
    <source>
        <strain evidence="5 6">NIES-2499</strain>
    </source>
</reference>
<dbReference type="PANTHER" id="PTHR11225">
    <property type="entry name" value="NUCLEAR PORE COMPLEX PROTEIN NUP93 NUCLEOPORIN NUP93 DEAD EYE PROTEIN"/>
    <property type="match status" value="1"/>
</dbReference>
<comment type="subcellular location">
    <subcellularLocation>
        <location evidence="1">Nucleus envelope</location>
    </subcellularLocation>
    <subcellularLocation>
        <location evidence="4">Nucleus</location>
        <location evidence="4">Nuclear pore complex</location>
    </subcellularLocation>
</comment>
<dbReference type="GO" id="GO:0005643">
    <property type="term" value="C:nuclear pore"/>
    <property type="evidence" value="ECO:0007669"/>
    <property type="project" value="UniProtKB-SubCell"/>
</dbReference>
<evidence type="ECO:0000313" key="5">
    <source>
        <dbReference type="EMBL" id="GAX79377.1"/>
    </source>
</evidence>
<name>A0A250X8I8_9CHLO</name>
<accession>A0A250X8I8</accession>
<evidence type="ECO:0000256" key="1">
    <source>
        <dbReference type="ARBA" id="ARBA00004259"/>
    </source>
</evidence>
<dbReference type="InterPro" id="IPR007231">
    <property type="entry name" value="Nucleoporin_int_Nup93/Nic96"/>
</dbReference>
<sequence>MTTTGLDSKDWQSLLNQTNDLVTSDYHQFPRVDRNIQQLQSYAGALRAKTNKFRTHNNQVAATRLLAQQGFDATRLNQEVSTLEIQPTIEDVFHADTSSVEEYLKQIEEATILVAIQEAQQETVASFEHFMEDCLARDWAASKKQLFGFLAPHSGVYTAPQRNSSTAGAAGFESASSGMRLPPKEQAYINVIQKANKAAAGGNLAFDLVSEFASACKAHEDKSHETAMSGCWSLLGDVLAEARTKAVQSKATGKFTEALLSGARKSLERGHAQHMRNMLLRHKLQAERGADPDQLREVQAFIQVKYGSKGPLDFQQPGGQDTSWIQVYFSMRNGWHDCARRAAERVADLSLSRAGGELGLKGLLDEWLRNGGKLSDRSSGLLARECERMLRDKAALKAQLRSPYMALVCALLSGDNRSVDALMATLASLSVPSVLSTIEDFMWCKLTFVGGSVSQVGTAFSTHSSLSGVSSYQLADLHADLNRWPATYYSKQGKEPLLYIMILLLSLQFQEALRFLWKDETTKMYRVDAVHMAIAMHQEELLGLSTATGGDAVMGSVDLGGMIQSYGQKFVHVDSGVALQYYMLASVVRGNSIAVKGQMLRELLTESRDFGTLLGGGGAAGSGTLAAYVPSVEERKQLFEAVAYECQVAGQVEEAVELYMAADRPRQALSILNQQLSSAMERGVEEAVSGMETSGAAEMVKRVMARGRDACTKLGGAGDAGSRREVEAFVQLNAIWEMLVSTRKGRHDLALQKLHELSFVPLERTRVESCARAAQLLHPAVQDRLQDILGAAAEMIGAQRPGSSRDKLCALRLELDALCLFANNISNRISQAVYQKLSEVVAAFS</sequence>
<dbReference type="Pfam" id="PF04097">
    <property type="entry name" value="Nic96"/>
    <property type="match status" value="1"/>
</dbReference>
<gene>
    <name evidence="5" type="ORF">CEUSTIGMA_g6819.t1</name>
</gene>
<keyword evidence="3 4" id="KW-0539">Nucleus</keyword>
<dbReference type="OrthoDB" id="543004at2759"/>
<keyword evidence="6" id="KW-1185">Reference proteome</keyword>
<dbReference type="GO" id="GO:0006606">
    <property type="term" value="P:protein import into nucleus"/>
    <property type="evidence" value="ECO:0007669"/>
    <property type="project" value="TreeGrafter"/>
</dbReference>
<keyword evidence="4" id="KW-0472">Membrane</keyword>
<organism evidence="5 6">
    <name type="scientific">Chlamydomonas eustigma</name>
    <dbReference type="NCBI Taxonomy" id="1157962"/>
    <lineage>
        <taxon>Eukaryota</taxon>
        <taxon>Viridiplantae</taxon>
        <taxon>Chlorophyta</taxon>
        <taxon>core chlorophytes</taxon>
        <taxon>Chlorophyceae</taxon>
        <taxon>CS clade</taxon>
        <taxon>Chlamydomonadales</taxon>
        <taxon>Chlamydomonadaceae</taxon>
        <taxon>Chlamydomonas</taxon>
    </lineage>
</organism>
<protein>
    <recommendedName>
        <fullName evidence="4">Nuclear pore protein</fullName>
    </recommendedName>
</protein>
<comment type="similarity">
    <text evidence="2 4">Belongs to the nucleoporin interacting component (NIC) family.</text>
</comment>
<keyword evidence="4" id="KW-0906">Nuclear pore complex</keyword>
<dbReference type="PANTHER" id="PTHR11225:SF4">
    <property type="entry name" value="NUCLEAR PORE COMPLEX PROTEIN NUP93"/>
    <property type="match status" value="1"/>
</dbReference>
<dbReference type="GO" id="GO:0016973">
    <property type="term" value="P:poly(A)+ mRNA export from nucleus"/>
    <property type="evidence" value="ECO:0007669"/>
    <property type="project" value="TreeGrafter"/>
</dbReference>
<keyword evidence="4" id="KW-0509">mRNA transport</keyword>